<dbReference type="EMBL" id="LUFC02000654">
    <property type="protein sequence ID" value="KAF4495363.1"/>
    <property type="molecule type" value="Genomic_DNA"/>
</dbReference>
<evidence type="ECO:0000313" key="4">
    <source>
        <dbReference type="Proteomes" id="UP000737391"/>
    </source>
</evidence>
<dbReference type="Pfam" id="PF01370">
    <property type="entry name" value="Epimerase"/>
    <property type="match status" value="1"/>
</dbReference>
<evidence type="ECO:0000256" key="1">
    <source>
        <dbReference type="SAM" id="MobiDB-lite"/>
    </source>
</evidence>
<dbReference type="GO" id="GO:0005737">
    <property type="term" value="C:cytoplasm"/>
    <property type="evidence" value="ECO:0007669"/>
    <property type="project" value="TreeGrafter"/>
</dbReference>
<reference evidence="3" key="1">
    <citation type="submission" date="2020-01" db="EMBL/GenBank/DDBJ databases">
        <title>Identification and distribution of gene clusters putatively required for synthesis of sphingolipid metabolism inhibitors in phylogenetically diverse species of the filamentous fungus Fusarium.</title>
        <authorList>
            <person name="Kim H.-S."/>
            <person name="Busman M."/>
            <person name="Brown D.W."/>
            <person name="Divon H."/>
            <person name="Uhlig S."/>
            <person name="Proctor R.H."/>
        </authorList>
    </citation>
    <scope>NUCLEOTIDE SEQUENCE</scope>
    <source>
        <strain evidence="3">NRRL 31653</strain>
    </source>
</reference>
<feature type="compositionally biased region" description="Basic and acidic residues" evidence="1">
    <location>
        <begin position="533"/>
        <end position="542"/>
    </location>
</feature>
<feature type="region of interest" description="Disordered" evidence="1">
    <location>
        <begin position="503"/>
        <end position="542"/>
    </location>
</feature>
<organism evidence="3 4">
    <name type="scientific">Fusarium agapanthi</name>
    <dbReference type="NCBI Taxonomy" id="1803897"/>
    <lineage>
        <taxon>Eukaryota</taxon>
        <taxon>Fungi</taxon>
        <taxon>Dikarya</taxon>
        <taxon>Ascomycota</taxon>
        <taxon>Pezizomycotina</taxon>
        <taxon>Sordariomycetes</taxon>
        <taxon>Hypocreomycetidae</taxon>
        <taxon>Hypocreales</taxon>
        <taxon>Nectriaceae</taxon>
        <taxon>Fusarium</taxon>
        <taxon>Fusarium fujikuroi species complex</taxon>
    </lineage>
</organism>
<dbReference type="Proteomes" id="UP000737391">
    <property type="component" value="Unassembled WGS sequence"/>
</dbReference>
<feature type="compositionally biased region" description="Acidic residues" evidence="1">
    <location>
        <begin position="509"/>
        <end position="532"/>
    </location>
</feature>
<dbReference type="GO" id="GO:0004029">
    <property type="term" value="F:aldehyde dehydrogenase (NAD+) activity"/>
    <property type="evidence" value="ECO:0007669"/>
    <property type="project" value="TreeGrafter"/>
</dbReference>
<dbReference type="PANTHER" id="PTHR48079">
    <property type="entry name" value="PROTEIN YEEZ"/>
    <property type="match status" value="1"/>
</dbReference>
<sequence>MTKIFLTGATGYIGGDVLHTLLKSHPEYKVRALVRDASKGAVIAKSYSQVQLVTGGLDDADVIAREAQDADVVLHLAATGHLKSVQTIYETLSKRPDSARPPYYIQISGASALAAGELADKSRVFGTGSDVMYNDLTGIDSIKSLIKQYPSRAVDNYIFSVSEQNSNVKTALVVPPIIYGQGRGPGNQRSMQIPGLAKATLERKKGLQVGSGESRWGNIHIADLSRIFLSLVEKAVEGNQDENIWGANGLFFTGAGELSFAEISRRIAVAANDFNLIPTTEVDNLDGKEIDGFIPHGSVLLGTNARAGADRARKVLGWEPEHESLEEHIPTTVIHEAETLGIKVLAMPPKRSSNGQNKGPHDGADNGQPVSKSARANEAPAAEPGESSQAPKGSRKRHIPRGPKGEAMMPQIMPRECAESKAIEAIPMPTRWIAGIDATPGREMTLGSRKWWEDHGPWLDAHKKALKLSAAKWKMRDEAMKQDDTVPDDEGADDWDFICMPIPRIERGSDDEDEDEDEEEDEEEEGQDETGNDADKDKDKKPYDKLASLHPEWPWFFTMRAVDRHTWWEQECLKRSPDDFDLHIYNDFGAYGALEVLENIIAQFNLVFKPKSTYRDFWPEVEGLAMILRGELLEYAMVDDGARVQVTCEVVGALILATIEALKKQDVFTPDSEIRNLGLVLFMFIRWGREQSDYGVDEENWSWIYKIIDLAEEAGIKLSAPHNFEKDYEDIKDHRDERAQRMGKWNNVKWNYKLRDFKDDKGSTKLGGHQFDIARMSKAEREQHSISGGGDDFLI</sequence>
<dbReference type="InterPro" id="IPR036291">
    <property type="entry name" value="NAD(P)-bd_dom_sf"/>
</dbReference>
<dbReference type="AlphaFoldDB" id="A0A9P5B5J4"/>
<evidence type="ECO:0000313" key="3">
    <source>
        <dbReference type="EMBL" id="KAF4495363.1"/>
    </source>
</evidence>
<comment type="caution">
    <text evidence="3">The sequence shown here is derived from an EMBL/GenBank/DDBJ whole genome shotgun (WGS) entry which is preliminary data.</text>
</comment>
<proteinExistence type="predicted"/>
<feature type="domain" description="NAD-dependent epimerase/dehydratase" evidence="2">
    <location>
        <begin position="4"/>
        <end position="241"/>
    </location>
</feature>
<dbReference type="InterPro" id="IPR001509">
    <property type="entry name" value="Epimerase_deHydtase"/>
</dbReference>
<dbReference type="SUPFAM" id="SSF51735">
    <property type="entry name" value="NAD(P)-binding Rossmann-fold domains"/>
    <property type="match status" value="1"/>
</dbReference>
<dbReference type="InterPro" id="IPR051783">
    <property type="entry name" value="NAD(P)-dependent_oxidoreduct"/>
</dbReference>
<gene>
    <name evidence="3" type="ORF">FAGAP_8507</name>
</gene>
<dbReference type="OrthoDB" id="2130169at2759"/>
<feature type="region of interest" description="Disordered" evidence="1">
    <location>
        <begin position="348"/>
        <end position="411"/>
    </location>
</feature>
<keyword evidence="4" id="KW-1185">Reference proteome</keyword>
<name>A0A9P5B5J4_9HYPO</name>
<accession>A0A9P5B5J4</accession>
<protein>
    <submittedName>
        <fullName evidence="3">Nucleoside-diphosphate-sugar epimerase</fullName>
    </submittedName>
</protein>
<evidence type="ECO:0000259" key="2">
    <source>
        <dbReference type="Pfam" id="PF01370"/>
    </source>
</evidence>
<dbReference type="Gene3D" id="3.40.50.720">
    <property type="entry name" value="NAD(P)-binding Rossmann-like Domain"/>
    <property type="match status" value="1"/>
</dbReference>
<dbReference type="PANTHER" id="PTHR48079:SF8">
    <property type="entry name" value="NAD(P)-BINDING DOMAIN-CONTAINING PROTEIN"/>
    <property type="match status" value="1"/>
</dbReference>